<comment type="caution">
    <text evidence="4">The sequence shown here is derived from an EMBL/GenBank/DDBJ whole genome shotgun (WGS) entry which is preliminary data.</text>
</comment>
<protein>
    <submittedName>
        <fullName evidence="4">Pantothenate kinase</fullName>
    </submittedName>
</protein>
<proteinExistence type="predicted"/>
<dbReference type="Pfam" id="PF03630">
    <property type="entry name" value="Fumble"/>
    <property type="match status" value="1"/>
</dbReference>
<dbReference type="InterPro" id="IPR043129">
    <property type="entry name" value="ATPase_NBD"/>
</dbReference>
<keyword evidence="4" id="KW-0418">Kinase</keyword>
<accession>A0A1Y4DL22</accession>
<dbReference type="GO" id="GO:0004594">
    <property type="term" value="F:pantothenate kinase activity"/>
    <property type="evidence" value="ECO:0007669"/>
    <property type="project" value="TreeGrafter"/>
</dbReference>
<name>A0A1Y4DL22_9BACT</name>
<dbReference type="CDD" id="cd24085">
    <property type="entry name" value="ASKHA_NBD_PanK-II_bac"/>
    <property type="match status" value="1"/>
</dbReference>
<dbReference type="GO" id="GO:0005524">
    <property type="term" value="F:ATP binding"/>
    <property type="evidence" value="ECO:0007669"/>
    <property type="project" value="UniProtKB-KW"/>
</dbReference>
<keyword evidence="4" id="KW-0808">Transferase</keyword>
<gene>
    <name evidence="4" type="ORF">B5F75_02305</name>
</gene>
<dbReference type="PANTHER" id="PTHR12280:SF20">
    <property type="entry name" value="4'-PHOSPHOPANTETHEINE PHOSPHATASE"/>
    <property type="match status" value="1"/>
</dbReference>
<evidence type="ECO:0000313" key="4">
    <source>
        <dbReference type="EMBL" id="OUO57628.1"/>
    </source>
</evidence>
<evidence type="ECO:0000256" key="2">
    <source>
        <dbReference type="ARBA" id="ARBA00022840"/>
    </source>
</evidence>
<dbReference type="RefSeq" id="WP_087287314.1">
    <property type="nucleotide sequence ID" value="NZ_NFJD01000001.1"/>
</dbReference>
<dbReference type="AlphaFoldDB" id="A0A1Y4DL22"/>
<dbReference type="SUPFAM" id="SSF53067">
    <property type="entry name" value="Actin-like ATPase domain"/>
    <property type="match status" value="1"/>
</dbReference>
<dbReference type="OrthoDB" id="358216at2"/>
<evidence type="ECO:0000313" key="5">
    <source>
        <dbReference type="Proteomes" id="UP000196368"/>
    </source>
</evidence>
<organism evidence="4 5">
    <name type="scientific">Candidatus Avelusimicrobium gallicola</name>
    <dbReference type="NCBI Taxonomy" id="2562704"/>
    <lineage>
        <taxon>Bacteria</taxon>
        <taxon>Pseudomonadati</taxon>
        <taxon>Elusimicrobiota</taxon>
        <taxon>Elusimicrobia</taxon>
        <taxon>Elusimicrobiales</taxon>
        <taxon>Elusimicrobiaceae</taxon>
        <taxon>Candidatus Avelusimicrobium</taxon>
    </lineage>
</organism>
<keyword evidence="1" id="KW-0547">Nucleotide-binding</keyword>
<keyword evidence="3" id="KW-0173">Coenzyme A biosynthesis</keyword>
<dbReference type="Gene3D" id="3.30.420.40">
    <property type="match status" value="1"/>
</dbReference>
<dbReference type="PANTHER" id="PTHR12280">
    <property type="entry name" value="PANTOTHENATE KINASE"/>
    <property type="match status" value="1"/>
</dbReference>
<dbReference type="Proteomes" id="UP000196368">
    <property type="component" value="Unassembled WGS sequence"/>
</dbReference>
<dbReference type="InterPro" id="IPR004567">
    <property type="entry name" value="Type_II_PanK"/>
</dbReference>
<sequence length="281" mass="28928">MSVVIGIDVGGSTTKIVGYTDAGKLVSMLKVEAADPLTSAYGALGKFINENGLALSDVQQIILTGVGSSLFKKNIYGIATSKVDEFEAIGSGGLALSGKKEGLIVSMGTGTAFVRAGKDGIRHIGGSGVGGGTVLGLCGKLCGATSFKTVVEMAEGGRLGQVDLNISDISTGVISTLTPDTTASNFGKMEDGVTPEDLTVGVLNMVFQTIGMMAVFACRNDSVKDVILTGTLTLVPFAKHVFQALHKMHGVNFIIPQNAIYATATGAALSYLYKNGKIHVD</sequence>
<keyword evidence="5" id="KW-1185">Reference proteome</keyword>
<dbReference type="GO" id="GO:0005829">
    <property type="term" value="C:cytosol"/>
    <property type="evidence" value="ECO:0007669"/>
    <property type="project" value="TreeGrafter"/>
</dbReference>
<reference evidence="5" key="1">
    <citation type="submission" date="2017-04" db="EMBL/GenBank/DDBJ databases">
        <title>Function of individual gut microbiota members based on whole genome sequencing of pure cultures obtained from chicken caecum.</title>
        <authorList>
            <person name="Medvecky M."/>
            <person name="Cejkova D."/>
            <person name="Polansky O."/>
            <person name="Karasova D."/>
            <person name="Kubasova T."/>
            <person name="Cizek A."/>
            <person name="Rychlik I."/>
        </authorList>
    </citation>
    <scope>NUCLEOTIDE SEQUENCE [LARGE SCALE GENOMIC DNA]</scope>
    <source>
        <strain evidence="5">An273</strain>
    </source>
</reference>
<evidence type="ECO:0000256" key="1">
    <source>
        <dbReference type="ARBA" id="ARBA00022741"/>
    </source>
</evidence>
<dbReference type="GO" id="GO:0015937">
    <property type="term" value="P:coenzyme A biosynthetic process"/>
    <property type="evidence" value="ECO:0007669"/>
    <property type="project" value="UniProtKB-KW"/>
</dbReference>
<evidence type="ECO:0000256" key="3">
    <source>
        <dbReference type="ARBA" id="ARBA00022993"/>
    </source>
</evidence>
<dbReference type="EMBL" id="NFJD01000001">
    <property type="protein sequence ID" value="OUO57628.1"/>
    <property type="molecule type" value="Genomic_DNA"/>
</dbReference>
<keyword evidence="2" id="KW-0067">ATP-binding</keyword>